<reference evidence="2 3" key="1">
    <citation type="submission" date="2017-11" db="EMBL/GenBank/DDBJ databases">
        <title>De novo assembly and phasing of dikaryotic genomes from two isolates of Puccinia coronata f. sp. avenae, the causal agent of oat crown rust.</title>
        <authorList>
            <person name="Miller M.E."/>
            <person name="Zhang Y."/>
            <person name="Omidvar V."/>
            <person name="Sperschneider J."/>
            <person name="Schwessinger B."/>
            <person name="Raley C."/>
            <person name="Palmer J.M."/>
            <person name="Garnica D."/>
            <person name="Upadhyaya N."/>
            <person name="Rathjen J."/>
            <person name="Taylor J.M."/>
            <person name="Park R.F."/>
            <person name="Dodds P.N."/>
            <person name="Hirsch C.D."/>
            <person name="Kianian S.F."/>
            <person name="Figueroa M."/>
        </authorList>
    </citation>
    <scope>NUCLEOTIDE SEQUENCE [LARGE SCALE GENOMIC DNA]</scope>
    <source>
        <strain evidence="2">12NC29</strain>
    </source>
</reference>
<evidence type="ECO:0000313" key="3">
    <source>
        <dbReference type="Proteomes" id="UP000235388"/>
    </source>
</evidence>
<evidence type="ECO:0000256" key="1">
    <source>
        <dbReference type="SAM" id="MobiDB-lite"/>
    </source>
</evidence>
<accession>A0A2N5THP0</accession>
<protein>
    <submittedName>
        <fullName evidence="2">Uncharacterized protein</fullName>
    </submittedName>
</protein>
<name>A0A2N5THP0_9BASI</name>
<gene>
    <name evidence="2" type="ORF">PCANC_28837</name>
</gene>
<sequence length="93" mass="10167">MSMRGMGISYTRTARKPGSDGRIRAAEFESVNDSLGGARPNLNWMPASDINSDAAIQARNNHHTLVTLIICTKAIHTSFLITNHHPSRNIPIA</sequence>
<evidence type="ECO:0000313" key="2">
    <source>
        <dbReference type="EMBL" id="PLW24908.1"/>
    </source>
</evidence>
<organism evidence="2 3">
    <name type="scientific">Puccinia coronata f. sp. avenae</name>
    <dbReference type="NCBI Taxonomy" id="200324"/>
    <lineage>
        <taxon>Eukaryota</taxon>
        <taxon>Fungi</taxon>
        <taxon>Dikarya</taxon>
        <taxon>Basidiomycota</taxon>
        <taxon>Pucciniomycotina</taxon>
        <taxon>Pucciniomycetes</taxon>
        <taxon>Pucciniales</taxon>
        <taxon>Pucciniaceae</taxon>
        <taxon>Puccinia</taxon>
    </lineage>
</organism>
<feature type="region of interest" description="Disordered" evidence="1">
    <location>
        <begin position="1"/>
        <end position="22"/>
    </location>
</feature>
<dbReference type="EMBL" id="PGCJ01000667">
    <property type="protein sequence ID" value="PLW24908.1"/>
    <property type="molecule type" value="Genomic_DNA"/>
</dbReference>
<comment type="caution">
    <text evidence="2">The sequence shown here is derived from an EMBL/GenBank/DDBJ whole genome shotgun (WGS) entry which is preliminary data.</text>
</comment>
<proteinExistence type="predicted"/>
<dbReference type="Proteomes" id="UP000235388">
    <property type="component" value="Unassembled WGS sequence"/>
</dbReference>
<dbReference type="AlphaFoldDB" id="A0A2N5THP0"/>
<keyword evidence="3" id="KW-1185">Reference proteome</keyword>